<dbReference type="Proteomes" id="UP000283458">
    <property type="component" value="Unassembled WGS sequence"/>
</dbReference>
<keyword evidence="2" id="KW-1185">Reference proteome</keyword>
<protein>
    <recommendedName>
        <fullName evidence="3">PAS domain-containing protein</fullName>
    </recommendedName>
</protein>
<name>A0A418VWW3_9PROT</name>
<evidence type="ECO:0000313" key="1">
    <source>
        <dbReference type="EMBL" id="RJF81639.1"/>
    </source>
</evidence>
<sequence length="162" mass="17466">MGDPPPKPPQAVTVTIHRQPVGFAAGPQSEILNLWPSIRTAPPVTLAHDLANSGLLRHCGFLNAEPGGPLVFRRIADATVRALGRDWAMQQLGKPNDDDPYSEYAVQLAAHYEEAIKGGEPVYNHCVIHGLARPVVYSHLLVGWTSPSGQKALLTVIDWPGA</sequence>
<comment type="caution">
    <text evidence="1">The sequence shown here is derived from an EMBL/GenBank/DDBJ whole genome shotgun (WGS) entry which is preliminary data.</text>
</comment>
<gene>
    <name evidence="1" type="ORF">D3877_16035</name>
</gene>
<reference evidence="1 2" key="1">
    <citation type="submission" date="2018-09" db="EMBL/GenBank/DDBJ databases">
        <authorList>
            <person name="Zhu H."/>
        </authorList>
    </citation>
    <scope>NUCLEOTIDE SEQUENCE [LARGE SCALE GENOMIC DNA]</scope>
    <source>
        <strain evidence="1 2">K2W22B-5</strain>
    </source>
</reference>
<dbReference type="AlphaFoldDB" id="A0A418VWW3"/>
<evidence type="ECO:0008006" key="3">
    <source>
        <dbReference type="Google" id="ProtNLM"/>
    </source>
</evidence>
<evidence type="ECO:0000313" key="2">
    <source>
        <dbReference type="Proteomes" id="UP000283458"/>
    </source>
</evidence>
<dbReference type="EMBL" id="QYUL01000002">
    <property type="protein sequence ID" value="RJF81639.1"/>
    <property type="molecule type" value="Genomic_DNA"/>
</dbReference>
<accession>A0A418VWW3</accession>
<proteinExistence type="predicted"/>
<organism evidence="1 2">
    <name type="scientific">Azospirillum cavernae</name>
    <dbReference type="NCBI Taxonomy" id="2320860"/>
    <lineage>
        <taxon>Bacteria</taxon>
        <taxon>Pseudomonadati</taxon>
        <taxon>Pseudomonadota</taxon>
        <taxon>Alphaproteobacteria</taxon>
        <taxon>Rhodospirillales</taxon>
        <taxon>Azospirillaceae</taxon>
        <taxon>Azospirillum</taxon>
    </lineage>
</organism>